<evidence type="ECO:0000313" key="6">
    <source>
        <dbReference type="EMBL" id="EFF75439.1"/>
    </source>
</evidence>
<gene>
    <name evidence="6" type="primary">gstR2</name>
    <name evidence="6" type="ORF">HMPREF0004_3250</name>
</gene>
<dbReference type="HOGENOM" id="CLU_039613_16_2_4"/>
<sequence length="324" mass="35145">MLLPSRYLDNPIISGTIFSKFKNMSDRLEAMALLLAVVEAGSFSQAARQAKMPLATVSRKVADLEAHLGVRLLHRSTRQLSLTEAGQAYVAACRQILDAVGEAERAATGEYVEPKGELVMTAPIVFGRLHLLPVIAEFLKTYPDIDVRMVLTDRVVPLLEEHIDLAVRIADLPDSSLVAIPVGSVRRVVCASPAYLARHGTPLHPRDLSHHACVTFEKMASRQVWNFQSGKSSIAIPVRSRLAVSTAEAAVDAAVAGIGLTRVISYQMASALQAGELDIVLADFEPPSWPISLVHTGQGALPLKVRAFLDFAAPRLKARSYEAR</sequence>
<dbReference type="CDD" id="cd08471">
    <property type="entry name" value="PBP2_CrgA_like_2"/>
    <property type="match status" value="1"/>
</dbReference>
<dbReference type="Proteomes" id="UP000004510">
    <property type="component" value="Unassembled WGS sequence"/>
</dbReference>
<evidence type="ECO:0000259" key="5">
    <source>
        <dbReference type="PROSITE" id="PS50931"/>
    </source>
</evidence>
<dbReference type="InterPro" id="IPR036388">
    <property type="entry name" value="WH-like_DNA-bd_sf"/>
</dbReference>
<comment type="similarity">
    <text evidence="1">Belongs to the LysR transcriptional regulatory family.</text>
</comment>
<dbReference type="PATRIC" id="fig|742159.3.peg.4241"/>
<dbReference type="EMBL" id="ADMS01000073">
    <property type="protein sequence ID" value="EFF75439.1"/>
    <property type="molecule type" value="Genomic_DNA"/>
</dbReference>
<organism evidence="6 7">
    <name type="scientific">Achromobacter piechaudii ATCC 43553</name>
    <dbReference type="NCBI Taxonomy" id="742159"/>
    <lineage>
        <taxon>Bacteria</taxon>
        <taxon>Pseudomonadati</taxon>
        <taxon>Pseudomonadota</taxon>
        <taxon>Betaproteobacteria</taxon>
        <taxon>Burkholderiales</taxon>
        <taxon>Alcaligenaceae</taxon>
        <taxon>Achromobacter</taxon>
    </lineage>
</organism>
<dbReference type="GO" id="GO:0006351">
    <property type="term" value="P:DNA-templated transcription"/>
    <property type="evidence" value="ECO:0007669"/>
    <property type="project" value="TreeGrafter"/>
</dbReference>
<dbReference type="Pfam" id="PF00126">
    <property type="entry name" value="HTH_1"/>
    <property type="match status" value="1"/>
</dbReference>
<keyword evidence="4" id="KW-0804">Transcription</keyword>
<evidence type="ECO:0000256" key="3">
    <source>
        <dbReference type="ARBA" id="ARBA00023125"/>
    </source>
</evidence>
<dbReference type="InterPro" id="IPR000847">
    <property type="entry name" value="LysR_HTH_N"/>
</dbReference>
<keyword evidence="3" id="KW-0238">DNA-binding</keyword>
<dbReference type="SUPFAM" id="SSF53850">
    <property type="entry name" value="Periplasmic binding protein-like II"/>
    <property type="match status" value="1"/>
</dbReference>
<dbReference type="InterPro" id="IPR005119">
    <property type="entry name" value="LysR_subst-bd"/>
</dbReference>
<proteinExistence type="inferred from homology"/>
<dbReference type="SUPFAM" id="SSF46785">
    <property type="entry name" value="Winged helix' DNA-binding domain"/>
    <property type="match status" value="1"/>
</dbReference>
<dbReference type="GO" id="GO:0043565">
    <property type="term" value="F:sequence-specific DNA binding"/>
    <property type="evidence" value="ECO:0007669"/>
    <property type="project" value="TreeGrafter"/>
</dbReference>
<accession>D4XCQ3</accession>
<dbReference type="eggNOG" id="COG0583">
    <property type="taxonomic scope" value="Bacteria"/>
</dbReference>
<protein>
    <submittedName>
        <fullName evidence="6">LysR substrate binding domain protein</fullName>
    </submittedName>
</protein>
<evidence type="ECO:0000256" key="1">
    <source>
        <dbReference type="ARBA" id="ARBA00009437"/>
    </source>
</evidence>
<evidence type="ECO:0000313" key="7">
    <source>
        <dbReference type="Proteomes" id="UP000004510"/>
    </source>
</evidence>
<dbReference type="InterPro" id="IPR058163">
    <property type="entry name" value="LysR-type_TF_proteobact-type"/>
</dbReference>
<dbReference type="Gene3D" id="3.40.190.290">
    <property type="match status" value="1"/>
</dbReference>
<dbReference type="PROSITE" id="PS50931">
    <property type="entry name" value="HTH_LYSR"/>
    <property type="match status" value="1"/>
</dbReference>
<evidence type="ECO:0000256" key="4">
    <source>
        <dbReference type="ARBA" id="ARBA00023163"/>
    </source>
</evidence>
<reference evidence="7" key="1">
    <citation type="submission" date="2010-03" db="EMBL/GenBank/DDBJ databases">
        <title>Complete sequence of Mobiluncus curtisii ATCC 43063.</title>
        <authorList>
            <person name="Muzny D."/>
            <person name="Qin X."/>
            <person name="Deng J."/>
            <person name="Jiang H."/>
            <person name="Liu Y."/>
            <person name="Qu J."/>
            <person name="Song X.-Z."/>
            <person name="Zhang L."/>
            <person name="Thornton R."/>
            <person name="Coyle M."/>
            <person name="Francisco L."/>
            <person name="Jackson L."/>
            <person name="Javaid M."/>
            <person name="Korchina V."/>
            <person name="Kovar C."/>
            <person name="Mata R."/>
            <person name="Mathew T."/>
            <person name="Ngo R."/>
            <person name="Nguyen L."/>
            <person name="Nguyen N."/>
            <person name="Okwuonu G."/>
            <person name="Ongeri F."/>
            <person name="Pham C."/>
            <person name="Simmons D."/>
            <person name="Wilczek-Boney K."/>
            <person name="Hale W."/>
            <person name="Jakkamsetti A."/>
            <person name="Pham P."/>
            <person name="Ruth R."/>
            <person name="San Lucas F."/>
            <person name="Warren J."/>
            <person name="Zhang J."/>
            <person name="Zhao Z."/>
            <person name="Zhou C."/>
            <person name="Zhu D."/>
            <person name="Lee S."/>
            <person name="Bess C."/>
            <person name="Blankenburg K."/>
            <person name="Forbes L."/>
            <person name="Fu Q."/>
            <person name="Gubbala S."/>
            <person name="Hirani K."/>
            <person name="Jayaseelan J.C."/>
            <person name="Lara F."/>
            <person name="Munidasa M."/>
            <person name="Palculict T."/>
            <person name="Patil S."/>
            <person name="Pu L.-L."/>
            <person name="Saada N."/>
            <person name="Tang L."/>
            <person name="Weissenberger G."/>
            <person name="Zhu Y."/>
            <person name="Hemphill L."/>
            <person name="Shang Y."/>
            <person name="Youmans B."/>
            <person name="Ayvaz T."/>
            <person name="Ross M."/>
            <person name="Santibanez J."/>
            <person name="Aqrawi P."/>
            <person name="Gross S."/>
            <person name="Joshi V."/>
            <person name="Fowler G."/>
            <person name="Nazareth L."/>
            <person name="Reid J."/>
            <person name="Worley K."/>
            <person name="Petrosino J."/>
            <person name="Highlander S."/>
            <person name="Gibbs R."/>
            <person name="Gibbs R."/>
        </authorList>
    </citation>
    <scope>NUCLEOTIDE SEQUENCE [LARGE SCALE GENOMIC DNA]</scope>
    <source>
        <strain evidence="7">ATCC 43553</strain>
    </source>
</reference>
<dbReference type="AlphaFoldDB" id="D4XCQ3"/>
<name>D4XCQ3_9BURK</name>
<evidence type="ECO:0000256" key="2">
    <source>
        <dbReference type="ARBA" id="ARBA00023015"/>
    </source>
</evidence>
<dbReference type="Pfam" id="PF03466">
    <property type="entry name" value="LysR_substrate"/>
    <property type="match status" value="1"/>
</dbReference>
<dbReference type="FunFam" id="3.40.190.290:FF:000001">
    <property type="entry name" value="Transcriptional regulator, LysR family"/>
    <property type="match status" value="1"/>
</dbReference>
<dbReference type="Gene3D" id="1.10.10.10">
    <property type="entry name" value="Winged helix-like DNA-binding domain superfamily/Winged helix DNA-binding domain"/>
    <property type="match status" value="1"/>
</dbReference>
<dbReference type="FunFam" id="1.10.10.10:FF:000001">
    <property type="entry name" value="LysR family transcriptional regulator"/>
    <property type="match status" value="1"/>
</dbReference>
<dbReference type="GO" id="GO:0003700">
    <property type="term" value="F:DNA-binding transcription factor activity"/>
    <property type="evidence" value="ECO:0007669"/>
    <property type="project" value="InterPro"/>
</dbReference>
<comment type="caution">
    <text evidence="6">The sequence shown here is derived from an EMBL/GenBank/DDBJ whole genome shotgun (WGS) entry which is preliminary data.</text>
</comment>
<dbReference type="InterPro" id="IPR036390">
    <property type="entry name" value="WH_DNA-bd_sf"/>
</dbReference>
<dbReference type="PANTHER" id="PTHR30537">
    <property type="entry name" value="HTH-TYPE TRANSCRIPTIONAL REGULATOR"/>
    <property type="match status" value="1"/>
</dbReference>
<dbReference type="PANTHER" id="PTHR30537:SF5">
    <property type="entry name" value="HTH-TYPE TRANSCRIPTIONAL ACTIVATOR TTDR-RELATED"/>
    <property type="match status" value="1"/>
</dbReference>
<keyword evidence="2" id="KW-0805">Transcription regulation</keyword>
<feature type="domain" description="HTH lysR-type" evidence="5">
    <location>
        <begin position="26"/>
        <end position="83"/>
    </location>
</feature>